<proteinExistence type="inferred from homology"/>
<feature type="domain" description="HTH lysR-type" evidence="5">
    <location>
        <begin position="1"/>
        <end position="58"/>
    </location>
</feature>
<comment type="caution">
    <text evidence="6">The sequence shown here is derived from an EMBL/GenBank/DDBJ whole genome shotgun (WGS) entry which is preliminary data.</text>
</comment>
<evidence type="ECO:0000256" key="3">
    <source>
        <dbReference type="ARBA" id="ARBA00023125"/>
    </source>
</evidence>
<dbReference type="CDD" id="cd05466">
    <property type="entry name" value="PBP2_LTTR_substrate"/>
    <property type="match status" value="1"/>
</dbReference>
<evidence type="ECO:0000259" key="5">
    <source>
        <dbReference type="PROSITE" id="PS50931"/>
    </source>
</evidence>
<dbReference type="InterPro" id="IPR000847">
    <property type="entry name" value="LysR_HTH_N"/>
</dbReference>
<dbReference type="RefSeq" id="WP_056951219.1">
    <property type="nucleotide sequence ID" value="NZ_AZDY01000029.1"/>
</dbReference>
<dbReference type="Proteomes" id="UP000051515">
    <property type="component" value="Unassembled WGS sequence"/>
</dbReference>
<reference evidence="6 7" key="1">
    <citation type="journal article" date="2015" name="Genome Announc.">
        <title>Expanding the biotechnology potential of lactobacilli through comparative genomics of 213 strains and associated genera.</title>
        <authorList>
            <person name="Sun Z."/>
            <person name="Harris H.M."/>
            <person name="McCann A."/>
            <person name="Guo C."/>
            <person name="Argimon S."/>
            <person name="Zhang W."/>
            <person name="Yang X."/>
            <person name="Jeffery I.B."/>
            <person name="Cooney J.C."/>
            <person name="Kagawa T.F."/>
            <person name="Liu W."/>
            <person name="Song Y."/>
            <person name="Salvetti E."/>
            <person name="Wrobel A."/>
            <person name="Rasinkangas P."/>
            <person name="Parkhill J."/>
            <person name="Rea M.C."/>
            <person name="O'Sullivan O."/>
            <person name="Ritari J."/>
            <person name="Douillard F.P."/>
            <person name="Paul Ross R."/>
            <person name="Yang R."/>
            <person name="Briner A.E."/>
            <person name="Felis G.E."/>
            <person name="de Vos W.M."/>
            <person name="Barrangou R."/>
            <person name="Klaenhammer T.R."/>
            <person name="Caufield P.W."/>
            <person name="Cui Y."/>
            <person name="Zhang H."/>
            <person name="O'Toole P.W."/>
        </authorList>
    </citation>
    <scope>NUCLEOTIDE SEQUENCE [LARGE SCALE GENOMIC DNA]</scope>
    <source>
        <strain evidence="6 7">DSM 19674</strain>
    </source>
</reference>
<dbReference type="SUPFAM" id="SSF53850">
    <property type="entry name" value="Periplasmic binding protein-like II"/>
    <property type="match status" value="1"/>
</dbReference>
<gene>
    <name evidence="6" type="ORF">FC78_GL001127</name>
</gene>
<organism evidence="6 7">
    <name type="scientific">Companilactobacillus bobalius DSM 19674</name>
    <dbReference type="NCBI Taxonomy" id="1423788"/>
    <lineage>
        <taxon>Bacteria</taxon>
        <taxon>Bacillati</taxon>
        <taxon>Bacillota</taxon>
        <taxon>Bacilli</taxon>
        <taxon>Lactobacillales</taxon>
        <taxon>Lactobacillaceae</taxon>
        <taxon>Companilactobacillus</taxon>
        <taxon>Companilactobacillus bobalius</taxon>
    </lineage>
</organism>
<keyword evidence="4" id="KW-0804">Transcription</keyword>
<evidence type="ECO:0000313" key="6">
    <source>
        <dbReference type="EMBL" id="KRK84118.1"/>
    </source>
</evidence>
<dbReference type="Gene3D" id="1.10.10.10">
    <property type="entry name" value="Winged helix-like DNA-binding domain superfamily/Winged helix DNA-binding domain"/>
    <property type="match status" value="1"/>
</dbReference>
<dbReference type="PANTHER" id="PTHR30126:SF40">
    <property type="entry name" value="HTH-TYPE TRANSCRIPTIONAL REGULATOR GLTR"/>
    <property type="match status" value="1"/>
</dbReference>
<keyword evidence="7" id="KW-1185">Reference proteome</keyword>
<dbReference type="PRINTS" id="PR00039">
    <property type="entry name" value="HTHLYSR"/>
</dbReference>
<comment type="similarity">
    <text evidence="1">Belongs to the LysR transcriptional regulatory family.</text>
</comment>
<keyword evidence="2" id="KW-0805">Transcription regulation</keyword>
<dbReference type="AlphaFoldDB" id="A0A0R1KKZ3"/>
<name>A0A0R1KKZ3_9LACO</name>
<dbReference type="STRING" id="1423788.FC78_GL001127"/>
<evidence type="ECO:0000313" key="7">
    <source>
        <dbReference type="Proteomes" id="UP000051515"/>
    </source>
</evidence>
<dbReference type="InterPro" id="IPR036390">
    <property type="entry name" value="WH_DNA-bd_sf"/>
</dbReference>
<dbReference type="PATRIC" id="fig|1423788.3.peg.1158"/>
<dbReference type="PANTHER" id="PTHR30126">
    <property type="entry name" value="HTH-TYPE TRANSCRIPTIONAL REGULATOR"/>
    <property type="match status" value="1"/>
</dbReference>
<sequence>MDVRELTTFKMISETRNFSKAAELLGYTQSNVSMQIKNLEAELGTKLFEYQKRQVIITQTGIELLPLVTKTLENFSEIKTWNQEAEQTGILKIAAPESLTISMVAPMLRQFKQKYPQVQIELQNATCLHNEETLLRGEVDVAFMMWPSRPSKKLIDHDLGEQEMVLVVPTDSKVSFQKILDDQNAQFIINEPECSYRNQFETAVWQQHQRQFRTTSLDSIAAIKAAVVNGLGFSYLPLTMVESEIKNQKLRVIKTDIVNHVHAHLLTRNYKEKSNLISEFIQMF</sequence>
<dbReference type="GO" id="GO:0000976">
    <property type="term" value="F:transcription cis-regulatory region binding"/>
    <property type="evidence" value="ECO:0007669"/>
    <property type="project" value="TreeGrafter"/>
</dbReference>
<dbReference type="GO" id="GO:0003700">
    <property type="term" value="F:DNA-binding transcription factor activity"/>
    <property type="evidence" value="ECO:0007669"/>
    <property type="project" value="InterPro"/>
</dbReference>
<dbReference type="InterPro" id="IPR036388">
    <property type="entry name" value="WH-like_DNA-bd_sf"/>
</dbReference>
<dbReference type="FunFam" id="1.10.10.10:FF:000001">
    <property type="entry name" value="LysR family transcriptional regulator"/>
    <property type="match status" value="1"/>
</dbReference>
<protein>
    <recommendedName>
        <fullName evidence="5">HTH lysR-type domain-containing protein</fullName>
    </recommendedName>
</protein>
<keyword evidence="3" id="KW-0238">DNA-binding</keyword>
<evidence type="ECO:0000256" key="1">
    <source>
        <dbReference type="ARBA" id="ARBA00009437"/>
    </source>
</evidence>
<dbReference type="Pfam" id="PF03466">
    <property type="entry name" value="LysR_substrate"/>
    <property type="match status" value="1"/>
</dbReference>
<evidence type="ECO:0000256" key="2">
    <source>
        <dbReference type="ARBA" id="ARBA00023015"/>
    </source>
</evidence>
<dbReference type="EMBL" id="AZDY01000029">
    <property type="protein sequence ID" value="KRK84118.1"/>
    <property type="molecule type" value="Genomic_DNA"/>
</dbReference>
<dbReference type="Pfam" id="PF00126">
    <property type="entry name" value="HTH_1"/>
    <property type="match status" value="1"/>
</dbReference>
<dbReference type="PROSITE" id="PS50931">
    <property type="entry name" value="HTH_LYSR"/>
    <property type="match status" value="1"/>
</dbReference>
<dbReference type="Gene3D" id="3.40.190.290">
    <property type="match status" value="1"/>
</dbReference>
<dbReference type="InterPro" id="IPR005119">
    <property type="entry name" value="LysR_subst-bd"/>
</dbReference>
<accession>A0A0R1KKZ3</accession>
<dbReference type="OrthoDB" id="9803735at2"/>
<dbReference type="SUPFAM" id="SSF46785">
    <property type="entry name" value="Winged helix' DNA-binding domain"/>
    <property type="match status" value="1"/>
</dbReference>
<evidence type="ECO:0000256" key="4">
    <source>
        <dbReference type="ARBA" id="ARBA00023163"/>
    </source>
</evidence>